<evidence type="ECO:0000313" key="3">
    <source>
        <dbReference type="Proteomes" id="UP000887116"/>
    </source>
</evidence>
<evidence type="ECO:0008006" key="4">
    <source>
        <dbReference type="Google" id="ProtNLM"/>
    </source>
</evidence>
<feature type="transmembrane region" description="Helical" evidence="1">
    <location>
        <begin position="58"/>
        <end position="78"/>
    </location>
</feature>
<keyword evidence="1" id="KW-0472">Membrane</keyword>
<keyword evidence="1" id="KW-1133">Transmembrane helix</keyword>
<evidence type="ECO:0000256" key="1">
    <source>
        <dbReference type="SAM" id="Phobius"/>
    </source>
</evidence>
<feature type="transmembrane region" description="Helical" evidence="1">
    <location>
        <begin position="93"/>
        <end position="114"/>
    </location>
</feature>
<feature type="transmembrane region" description="Helical" evidence="1">
    <location>
        <begin position="184"/>
        <end position="207"/>
    </location>
</feature>
<gene>
    <name evidence="2" type="ORF">TNCT_312211</name>
</gene>
<evidence type="ECO:0000313" key="2">
    <source>
        <dbReference type="EMBL" id="GFR23676.1"/>
    </source>
</evidence>
<keyword evidence="3" id="KW-1185">Reference proteome</keyword>
<organism evidence="2 3">
    <name type="scientific">Trichonephila clavata</name>
    <name type="common">Joro spider</name>
    <name type="synonym">Nephila clavata</name>
    <dbReference type="NCBI Taxonomy" id="2740835"/>
    <lineage>
        <taxon>Eukaryota</taxon>
        <taxon>Metazoa</taxon>
        <taxon>Ecdysozoa</taxon>
        <taxon>Arthropoda</taxon>
        <taxon>Chelicerata</taxon>
        <taxon>Arachnida</taxon>
        <taxon>Araneae</taxon>
        <taxon>Araneomorphae</taxon>
        <taxon>Entelegynae</taxon>
        <taxon>Araneoidea</taxon>
        <taxon>Nephilidae</taxon>
        <taxon>Trichonephila</taxon>
    </lineage>
</organism>
<feature type="transmembrane region" description="Helical" evidence="1">
    <location>
        <begin position="29"/>
        <end position="46"/>
    </location>
</feature>
<proteinExistence type="predicted"/>
<dbReference type="Proteomes" id="UP000887116">
    <property type="component" value="Unassembled WGS sequence"/>
</dbReference>
<reference evidence="2" key="1">
    <citation type="submission" date="2020-07" db="EMBL/GenBank/DDBJ databases">
        <title>Multicomponent nature underlies the extraordinary mechanical properties of spider dragline silk.</title>
        <authorList>
            <person name="Kono N."/>
            <person name="Nakamura H."/>
            <person name="Mori M."/>
            <person name="Yoshida Y."/>
            <person name="Ohtoshi R."/>
            <person name="Malay A.D."/>
            <person name="Moran D.A.P."/>
            <person name="Tomita M."/>
            <person name="Numata K."/>
            <person name="Arakawa K."/>
        </authorList>
    </citation>
    <scope>NUCLEOTIDE SEQUENCE</scope>
</reference>
<dbReference type="OrthoDB" id="10426031at2759"/>
<dbReference type="AlphaFoldDB" id="A0A8X6JZC7"/>
<keyword evidence="1" id="KW-0812">Transmembrane</keyword>
<feature type="transmembrane region" description="Helical" evidence="1">
    <location>
        <begin position="135"/>
        <end position="157"/>
    </location>
</feature>
<sequence>MKWANPHYVVSSTIPSCNRKAKVKSPYNYIFFLFHCAVVFPVTNCSRTDQRFGVINSILSLISIVITIAEIGATGYILNETVFKSDYLDPVDLSLIIMYVVTILHRCMLILKLEKMKRIALLLDRFETCNKSSRSGFAFLVVVAVLSQMILQLYTFFKKRDRLDMSPIKIEIDFGHQYHNGAPLFYNGSMLLFGKLPIIAFNFYYIAASNNLRRIILNFSAELTSGQVQNYETLRQSFGSIRSAVELTDKEIGIFVFLAIMYDFCVMLLALYVFLQSFALDDLYGRLIVYFHAFIAFSVLILMTWAASKVAEASNEVSSSAWNMPERKGNSISSQQRLIMYLEKETHLTLWGITPMKRSFIFGVVGAIFTYILMIYTL</sequence>
<feature type="transmembrane region" description="Helical" evidence="1">
    <location>
        <begin position="287"/>
        <end position="307"/>
    </location>
</feature>
<comment type="caution">
    <text evidence="2">The sequence shown here is derived from an EMBL/GenBank/DDBJ whole genome shotgun (WGS) entry which is preliminary data.</text>
</comment>
<dbReference type="EMBL" id="BMAO01018466">
    <property type="protein sequence ID" value="GFR23676.1"/>
    <property type="molecule type" value="Genomic_DNA"/>
</dbReference>
<feature type="transmembrane region" description="Helical" evidence="1">
    <location>
        <begin position="360"/>
        <end position="377"/>
    </location>
</feature>
<protein>
    <recommendedName>
        <fullName evidence="4">Gustatory receptor</fullName>
    </recommendedName>
</protein>
<feature type="transmembrane region" description="Helical" evidence="1">
    <location>
        <begin position="252"/>
        <end position="275"/>
    </location>
</feature>
<name>A0A8X6JZC7_TRICU</name>
<accession>A0A8X6JZC7</accession>